<name>A0A968GDR8_9SPIO</name>
<reference evidence="1" key="1">
    <citation type="submission" date="2020-03" db="EMBL/GenBank/DDBJ databases">
        <title>Spirochaetal bacteria isolated from arthropods constitute a novel genus Entomospira genus novum within the order Spirochaetales.</title>
        <authorList>
            <person name="Grana-Miraglia L."/>
            <person name="Sikutova S."/>
            <person name="Fingerle V."/>
            <person name="Sing A."/>
            <person name="Castillo-Ramirez S."/>
            <person name="Margos G."/>
            <person name="Rudolf I."/>
        </authorList>
    </citation>
    <scope>NUCLEOTIDE SEQUENCE</scope>
    <source>
        <strain evidence="1">BR208</strain>
    </source>
</reference>
<dbReference type="PROSITE" id="PS51257">
    <property type="entry name" value="PROKAR_LIPOPROTEIN"/>
    <property type="match status" value="1"/>
</dbReference>
<proteinExistence type="predicted"/>
<dbReference type="EMBL" id="JAATLK010000001">
    <property type="protein sequence ID" value="NIZ47202.1"/>
    <property type="molecule type" value="Genomic_DNA"/>
</dbReference>
<comment type="caution">
    <text evidence="1">The sequence shown here is derived from an EMBL/GenBank/DDBJ whole genome shotgun (WGS) entry which is preliminary data.</text>
</comment>
<dbReference type="Proteomes" id="UP000752013">
    <property type="component" value="Unassembled WGS sequence"/>
</dbReference>
<keyword evidence="2" id="KW-1185">Reference proteome</keyword>
<evidence type="ECO:0008006" key="3">
    <source>
        <dbReference type="Google" id="ProtNLM"/>
    </source>
</evidence>
<organism evidence="1 2">
    <name type="scientific">Entomospira nematocerorum</name>
    <dbReference type="NCBI Taxonomy" id="2719987"/>
    <lineage>
        <taxon>Bacteria</taxon>
        <taxon>Pseudomonadati</taxon>
        <taxon>Spirochaetota</taxon>
        <taxon>Spirochaetia</taxon>
        <taxon>Spirochaetales</taxon>
        <taxon>Spirochaetaceae</taxon>
        <taxon>Entomospira</taxon>
    </lineage>
</organism>
<gene>
    <name evidence="1" type="ORF">HCT46_04645</name>
</gene>
<protein>
    <recommendedName>
        <fullName evidence="3">Lipoprotein</fullName>
    </recommendedName>
</protein>
<evidence type="ECO:0000313" key="2">
    <source>
        <dbReference type="Proteomes" id="UP000752013"/>
    </source>
</evidence>
<sequence>MKKTVLLLVIMSIVIGCKSMPIKETSQMWPTGEIFREKKFDIPEQFGNFEFSIVRRIGSRAPITDMTYFRVEHVGPKRLIITALWVTVDGVVYGVPPAQALHETIERGVDRTSKRYYLRQINGFIFTENLLNVIANSKESVIFTVIGEKQHFGANVYEGTILQQLQESLRELGKDR</sequence>
<evidence type="ECO:0000313" key="1">
    <source>
        <dbReference type="EMBL" id="NIZ47202.1"/>
    </source>
</evidence>
<accession>A0A968GDR8</accession>
<dbReference type="RefSeq" id="WP_167703623.1">
    <property type="nucleotide sequence ID" value="NZ_CP118168.1"/>
</dbReference>
<dbReference type="AlphaFoldDB" id="A0A968GDR8"/>